<feature type="compositionally biased region" description="Low complexity" evidence="5">
    <location>
        <begin position="11"/>
        <end position="30"/>
    </location>
</feature>
<dbReference type="Proteomes" id="UP000789706">
    <property type="component" value="Unassembled WGS sequence"/>
</dbReference>
<proteinExistence type="predicted"/>
<feature type="region of interest" description="Disordered" evidence="5">
    <location>
        <begin position="1"/>
        <end position="56"/>
    </location>
</feature>
<keyword evidence="7" id="KW-1185">Reference proteome</keyword>
<evidence type="ECO:0000256" key="3">
    <source>
        <dbReference type="ARBA" id="ARBA00022490"/>
    </source>
</evidence>
<accession>A0A9N9C8E2</accession>
<gene>
    <name evidence="6" type="ORF">DEBURN_LOCUS9050</name>
</gene>
<evidence type="ECO:0000256" key="4">
    <source>
        <dbReference type="ARBA" id="ARBA00023242"/>
    </source>
</evidence>
<evidence type="ECO:0000313" key="7">
    <source>
        <dbReference type="Proteomes" id="UP000789706"/>
    </source>
</evidence>
<dbReference type="EMBL" id="CAJVPK010001552">
    <property type="protein sequence ID" value="CAG8590877.1"/>
    <property type="molecule type" value="Genomic_DNA"/>
</dbReference>
<comment type="subcellular location">
    <subcellularLocation>
        <location evidence="2">Cytoplasm</location>
    </subcellularLocation>
    <subcellularLocation>
        <location evidence="1">Nucleus</location>
    </subcellularLocation>
</comment>
<name>A0A9N9C8E2_9GLOM</name>
<organism evidence="6 7">
    <name type="scientific">Diversispora eburnea</name>
    <dbReference type="NCBI Taxonomy" id="1213867"/>
    <lineage>
        <taxon>Eukaryota</taxon>
        <taxon>Fungi</taxon>
        <taxon>Fungi incertae sedis</taxon>
        <taxon>Mucoromycota</taxon>
        <taxon>Glomeromycotina</taxon>
        <taxon>Glomeromycetes</taxon>
        <taxon>Diversisporales</taxon>
        <taxon>Diversisporaceae</taxon>
        <taxon>Diversispora</taxon>
    </lineage>
</organism>
<evidence type="ECO:0000313" key="6">
    <source>
        <dbReference type="EMBL" id="CAG8590877.1"/>
    </source>
</evidence>
<evidence type="ECO:0000256" key="2">
    <source>
        <dbReference type="ARBA" id="ARBA00004496"/>
    </source>
</evidence>
<evidence type="ECO:0000256" key="5">
    <source>
        <dbReference type="SAM" id="MobiDB-lite"/>
    </source>
</evidence>
<dbReference type="GO" id="GO:0005634">
    <property type="term" value="C:nucleus"/>
    <property type="evidence" value="ECO:0007669"/>
    <property type="project" value="UniProtKB-SubCell"/>
</dbReference>
<sequence length="517" mass="58586">MGTETQSHILSVSTSSPNSSNIPSSTNKNTQEQKIENTSASIPESEEAYRPTPSNDEVNAAAAKIAYAFRKHRKSREGEGKILSAKSRDAFNNGGTCSHMSGGMRGPCPVWSQWEGLLNDVEEYLRNKQEVSESRNTNQKFGLAVGVIERITKGNNTVHDHLWLILDTEHWLEICDCQHRYGSNLKVYHDHWLGTSTPENFFDWLDKGGGKSLSLKARPRHILDSQRVKYLTITERLDYEVTFKDGLLIYKKSGKYVHTNPKGYDEVQSKISPMLIRKTSKTNTSESTFTSLPSPHGSTRYTHTRDDSDSDVGTRGKWIYVSDCEGKFYVGQKIKGQFHHSSFLSGGAIRAAGGIKIYEGRLLEINPRSGHYKPAQDHFKNLIKRLREEGIDVDSKDVKVIYPDDIMEKQLLEKYHLKRFAEFSKVYDEVIRDAENMIDSMDRQVTKVSIELKKNTKEFLKTSKKSIQTIRNSHDIRKSKSKHERKSSGFLERVLSFIGISDNDSGESSSQTNETGS</sequence>
<dbReference type="GO" id="GO:0005737">
    <property type="term" value="C:cytoplasm"/>
    <property type="evidence" value="ECO:0007669"/>
    <property type="project" value="UniProtKB-SubCell"/>
</dbReference>
<dbReference type="InterPro" id="IPR044159">
    <property type="entry name" value="IQM"/>
</dbReference>
<feature type="compositionally biased region" description="Polar residues" evidence="5">
    <location>
        <begin position="1"/>
        <end position="10"/>
    </location>
</feature>
<feature type="compositionally biased region" description="Polar residues" evidence="5">
    <location>
        <begin position="283"/>
        <end position="301"/>
    </location>
</feature>
<dbReference type="OrthoDB" id="7344096at2759"/>
<keyword evidence="4" id="KW-0539">Nucleus</keyword>
<protein>
    <submittedName>
        <fullName evidence="6">11276_t:CDS:1</fullName>
    </submittedName>
</protein>
<reference evidence="6" key="1">
    <citation type="submission" date="2021-06" db="EMBL/GenBank/DDBJ databases">
        <authorList>
            <person name="Kallberg Y."/>
            <person name="Tangrot J."/>
            <person name="Rosling A."/>
        </authorList>
    </citation>
    <scope>NUCLEOTIDE SEQUENCE</scope>
    <source>
        <strain evidence="6">AZ414A</strain>
    </source>
</reference>
<comment type="caution">
    <text evidence="6">The sequence shown here is derived from an EMBL/GenBank/DDBJ whole genome shotgun (WGS) entry which is preliminary data.</text>
</comment>
<dbReference type="PANTHER" id="PTHR31250">
    <property type="entry name" value="IQ DOMAIN-CONTAINING PROTEIN IQM3"/>
    <property type="match status" value="1"/>
</dbReference>
<dbReference type="PANTHER" id="PTHR31250:SF27">
    <property type="entry name" value="IQ DOMAIN-CONTAINING PROTEIN IQM5"/>
    <property type="match status" value="1"/>
</dbReference>
<keyword evidence="3" id="KW-0963">Cytoplasm</keyword>
<dbReference type="AlphaFoldDB" id="A0A9N9C8E2"/>
<feature type="region of interest" description="Disordered" evidence="5">
    <location>
        <begin position="283"/>
        <end position="308"/>
    </location>
</feature>
<evidence type="ECO:0000256" key="1">
    <source>
        <dbReference type="ARBA" id="ARBA00004123"/>
    </source>
</evidence>